<evidence type="ECO:0000256" key="5">
    <source>
        <dbReference type="HAMAP-Rule" id="MF_01609"/>
    </source>
</evidence>
<dbReference type="NCBIfam" id="TIGR02050">
    <property type="entry name" value="gshA_cyan_rel"/>
    <property type="match status" value="1"/>
</dbReference>
<dbReference type="Proteomes" id="UP000293638">
    <property type="component" value="Unassembled WGS sequence"/>
</dbReference>
<dbReference type="Gene3D" id="3.30.590.20">
    <property type="match status" value="1"/>
</dbReference>
<evidence type="ECO:0000256" key="1">
    <source>
        <dbReference type="ARBA" id="ARBA00022598"/>
    </source>
</evidence>
<evidence type="ECO:0000256" key="2">
    <source>
        <dbReference type="ARBA" id="ARBA00022741"/>
    </source>
</evidence>
<name>A0A4Q7NPQ1_9ACTN</name>
<evidence type="ECO:0000256" key="4">
    <source>
        <dbReference type="ARBA" id="ARBA00048819"/>
    </source>
</evidence>
<comment type="function">
    <text evidence="5">ATP-dependent carboxylate-amine ligase which exhibits weak glutamate--cysteine ligase activity.</text>
</comment>
<dbReference type="SUPFAM" id="SSF55931">
    <property type="entry name" value="Glutamine synthetase/guanido kinase"/>
    <property type="match status" value="1"/>
</dbReference>
<dbReference type="PANTHER" id="PTHR36510">
    <property type="entry name" value="GLUTAMATE--CYSTEINE LIGASE 2-RELATED"/>
    <property type="match status" value="1"/>
</dbReference>
<comment type="catalytic activity">
    <reaction evidence="4 5">
        <text>L-cysteine + L-glutamate + ATP = gamma-L-glutamyl-L-cysteine + ADP + phosphate + H(+)</text>
        <dbReference type="Rhea" id="RHEA:13285"/>
        <dbReference type="ChEBI" id="CHEBI:15378"/>
        <dbReference type="ChEBI" id="CHEBI:29985"/>
        <dbReference type="ChEBI" id="CHEBI:30616"/>
        <dbReference type="ChEBI" id="CHEBI:35235"/>
        <dbReference type="ChEBI" id="CHEBI:43474"/>
        <dbReference type="ChEBI" id="CHEBI:58173"/>
        <dbReference type="ChEBI" id="CHEBI:456216"/>
        <dbReference type="EC" id="6.3.2.2"/>
    </reaction>
</comment>
<keyword evidence="2 5" id="KW-0547">Nucleotide-binding</keyword>
<dbReference type="InterPro" id="IPR014746">
    <property type="entry name" value="Gln_synth/guanido_kin_cat_dom"/>
</dbReference>
<dbReference type="NCBIfam" id="NF010041">
    <property type="entry name" value="PRK13517.1-1"/>
    <property type="match status" value="1"/>
</dbReference>
<dbReference type="GO" id="GO:0004357">
    <property type="term" value="F:glutamate-cysteine ligase activity"/>
    <property type="evidence" value="ECO:0007669"/>
    <property type="project" value="UniProtKB-EC"/>
</dbReference>
<gene>
    <name evidence="6" type="ORF">EV189_2586</name>
</gene>
<reference evidence="6 7" key="1">
    <citation type="submission" date="2019-02" db="EMBL/GenBank/DDBJ databases">
        <title>Genomic Encyclopedia of Type Strains, Phase IV (KMG-IV): sequencing the most valuable type-strain genomes for metagenomic binning, comparative biology and taxonomic classification.</title>
        <authorList>
            <person name="Goeker M."/>
        </authorList>
    </citation>
    <scope>NUCLEOTIDE SEQUENCE [LARGE SCALE GENOMIC DNA]</scope>
    <source>
        <strain evidence="6 7">DSM 45622</strain>
    </source>
</reference>
<dbReference type="InterPro" id="IPR011793">
    <property type="entry name" value="YbdK"/>
</dbReference>
<dbReference type="EMBL" id="SGXD01000003">
    <property type="protein sequence ID" value="RZS87163.1"/>
    <property type="molecule type" value="Genomic_DNA"/>
</dbReference>
<evidence type="ECO:0000313" key="7">
    <source>
        <dbReference type="Proteomes" id="UP000293638"/>
    </source>
</evidence>
<evidence type="ECO:0000256" key="3">
    <source>
        <dbReference type="ARBA" id="ARBA00022840"/>
    </source>
</evidence>
<dbReference type="RefSeq" id="WP_165400277.1">
    <property type="nucleotide sequence ID" value="NZ_SGXD01000003.1"/>
</dbReference>
<protein>
    <recommendedName>
        <fullName evidence="5">Putative glutamate--cysteine ligase 2</fullName>
        <ecNumber evidence="5">6.3.2.2</ecNumber>
    </recommendedName>
    <alternativeName>
        <fullName evidence="5">Gamma-glutamylcysteine synthetase 2</fullName>
        <shortName evidence="5">GCS 2</shortName>
        <shortName evidence="5">Gamma-GCS 2</shortName>
    </alternativeName>
</protein>
<evidence type="ECO:0000313" key="6">
    <source>
        <dbReference type="EMBL" id="RZS87163.1"/>
    </source>
</evidence>
<organism evidence="6 7">
    <name type="scientific">Motilibacter rhizosphaerae</name>
    <dbReference type="NCBI Taxonomy" id="598652"/>
    <lineage>
        <taxon>Bacteria</taxon>
        <taxon>Bacillati</taxon>
        <taxon>Actinomycetota</taxon>
        <taxon>Actinomycetes</taxon>
        <taxon>Motilibacterales</taxon>
        <taxon>Motilibacteraceae</taxon>
        <taxon>Motilibacter</taxon>
    </lineage>
</organism>
<dbReference type="PANTHER" id="PTHR36510:SF1">
    <property type="entry name" value="GLUTAMATE--CYSTEINE LIGASE 2-RELATED"/>
    <property type="match status" value="1"/>
</dbReference>
<dbReference type="InterPro" id="IPR006336">
    <property type="entry name" value="GCS2"/>
</dbReference>
<sequence>MPVQQDEREPVSSAVGATFGVEEEFHVVDATSLAPLDSPGLAEDLQQGRWGSTVHPEISTAQIEVTTGVCTSLEQVRREVLAGRAAARAACAEHGAAPLPASTHPELHWEDQRLTGQARYLDLFDRWGPMALQQTICGCHVHVGVPDLDTAVAVMDRVRPWLPVLVALTGSSPFHEGADTGHESWRTTWWSRWPISGPPELLGDAEGYRRAVEELVGAGVVDDAHGLYWDVRPSARYPTLEFRVGDVCTRVDDVVLHAALCGSLTRVLAAHAREGRPVPQLRPELARAARWTAARHGLRGPLLDPLAGVPVAPDTAVGALLALLRDDLEDHGTWPEVEATTTALLARGTSAAAQRERVRRTGSLREAVAWALRTGSEG</sequence>
<dbReference type="AlphaFoldDB" id="A0A4Q7NPQ1"/>
<accession>A0A4Q7NPQ1</accession>
<keyword evidence="3 5" id="KW-0067">ATP-binding</keyword>
<dbReference type="HAMAP" id="MF_01609">
    <property type="entry name" value="Glu_cys_ligase_2"/>
    <property type="match status" value="1"/>
</dbReference>
<dbReference type="GO" id="GO:0042398">
    <property type="term" value="P:modified amino acid biosynthetic process"/>
    <property type="evidence" value="ECO:0007669"/>
    <property type="project" value="InterPro"/>
</dbReference>
<dbReference type="EC" id="6.3.2.2" evidence="5"/>
<dbReference type="Pfam" id="PF04107">
    <property type="entry name" value="GCS2"/>
    <property type="match status" value="1"/>
</dbReference>
<comment type="similarity">
    <text evidence="5">Belongs to the glutamate--cysteine ligase type 2 family. YbdK subfamily.</text>
</comment>
<dbReference type="GO" id="GO:0005524">
    <property type="term" value="F:ATP binding"/>
    <property type="evidence" value="ECO:0007669"/>
    <property type="project" value="UniProtKB-KW"/>
</dbReference>
<comment type="caution">
    <text evidence="6">The sequence shown here is derived from an EMBL/GenBank/DDBJ whole genome shotgun (WGS) entry which is preliminary data.</text>
</comment>
<keyword evidence="7" id="KW-1185">Reference proteome</keyword>
<dbReference type="InterPro" id="IPR050141">
    <property type="entry name" value="GCL_type2/YbdK_subfam"/>
</dbReference>
<keyword evidence="1 5" id="KW-0436">Ligase</keyword>
<proteinExistence type="inferred from homology"/>